<keyword evidence="3" id="KW-1185">Reference proteome</keyword>
<sequence length="105" mass="11125">MSRFALSESVCLISPRRTTSSARAFSPGDLSIRQSAEIVAPIQSRPDNRQSPSWRKSDSSIGPTASQTVAELTDRTSVGNGLNPARLTPHPLLAQPKGPEKGATA</sequence>
<feature type="compositionally biased region" description="Polar residues" evidence="1">
    <location>
        <begin position="49"/>
        <end position="80"/>
    </location>
</feature>
<proteinExistence type="predicted"/>
<evidence type="ECO:0000256" key="1">
    <source>
        <dbReference type="SAM" id="MobiDB-lite"/>
    </source>
</evidence>
<reference evidence="2" key="1">
    <citation type="submission" date="2018-11" db="EMBL/GenBank/DDBJ databases">
        <authorList>
            <consortium name="Pathogen Informatics"/>
        </authorList>
    </citation>
    <scope>NUCLEOTIDE SEQUENCE</scope>
</reference>
<name>A0A448XS04_9PLAT</name>
<protein>
    <submittedName>
        <fullName evidence="2">Uncharacterized protein</fullName>
    </submittedName>
</protein>
<comment type="caution">
    <text evidence="2">The sequence shown here is derived from an EMBL/GenBank/DDBJ whole genome shotgun (WGS) entry which is preliminary data.</text>
</comment>
<feature type="region of interest" description="Disordered" evidence="1">
    <location>
        <begin position="16"/>
        <end position="105"/>
    </location>
</feature>
<dbReference type="Proteomes" id="UP000784294">
    <property type="component" value="Unassembled WGS sequence"/>
</dbReference>
<dbReference type="AlphaFoldDB" id="A0A448XS04"/>
<evidence type="ECO:0000313" key="2">
    <source>
        <dbReference type="EMBL" id="VEL43412.1"/>
    </source>
</evidence>
<organism evidence="2 3">
    <name type="scientific">Protopolystoma xenopodis</name>
    <dbReference type="NCBI Taxonomy" id="117903"/>
    <lineage>
        <taxon>Eukaryota</taxon>
        <taxon>Metazoa</taxon>
        <taxon>Spiralia</taxon>
        <taxon>Lophotrochozoa</taxon>
        <taxon>Platyhelminthes</taxon>
        <taxon>Monogenea</taxon>
        <taxon>Polyopisthocotylea</taxon>
        <taxon>Polystomatidea</taxon>
        <taxon>Polystomatidae</taxon>
        <taxon>Protopolystoma</taxon>
    </lineage>
</organism>
<gene>
    <name evidence="2" type="ORF">PXEA_LOCUS36852</name>
</gene>
<evidence type="ECO:0000313" key="3">
    <source>
        <dbReference type="Proteomes" id="UP000784294"/>
    </source>
</evidence>
<accession>A0A448XS04</accession>
<dbReference type="EMBL" id="CAAALY010281150">
    <property type="protein sequence ID" value="VEL43412.1"/>
    <property type="molecule type" value="Genomic_DNA"/>
</dbReference>